<evidence type="ECO:0000259" key="3">
    <source>
        <dbReference type="Pfam" id="PF08190"/>
    </source>
</evidence>
<keyword evidence="5" id="KW-1185">Reference proteome</keyword>
<accession>A0AAW0EWY8</accession>
<feature type="region of interest" description="Disordered" evidence="2">
    <location>
        <begin position="254"/>
        <end position="290"/>
    </location>
</feature>
<dbReference type="InterPro" id="IPR012981">
    <property type="entry name" value="PIH1_N"/>
</dbReference>
<feature type="compositionally biased region" description="Polar residues" evidence="2">
    <location>
        <begin position="254"/>
        <end position="271"/>
    </location>
</feature>
<dbReference type="Pfam" id="PF08190">
    <property type="entry name" value="PIH1"/>
    <property type="match status" value="1"/>
</dbReference>
<dbReference type="PANTHER" id="PTHR22997">
    <property type="entry name" value="PIH1 DOMAIN-CONTAINING PROTEIN 1"/>
    <property type="match status" value="1"/>
</dbReference>
<evidence type="ECO:0000256" key="1">
    <source>
        <dbReference type="ARBA" id="ARBA00008511"/>
    </source>
</evidence>
<dbReference type="AlphaFoldDB" id="A0AAW0EWY8"/>
<name>A0AAW0EWY8_9TRYP</name>
<evidence type="ECO:0000313" key="4">
    <source>
        <dbReference type="EMBL" id="KAK7197944.1"/>
    </source>
</evidence>
<dbReference type="InterPro" id="IPR050734">
    <property type="entry name" value="PIH1/Kintoun_subfamily"/>
</dbReference>
<evidence type="ECO:0000256" key="2">
    <source>
        <dbReference type="SAM" id="MobiDB-lite"/>
    </source>
</evidence>
<evidence type="ECO:0000313" key="5">
    <source>
        <dbReference type="Proteomes" id="UP001430356"/>
    </source>
</evidence>
<feature type="region of interest" description="Disordered" evidence="2">
    <location>
        <begin position="157"/>
        <end position="184"/>
    </location>
</feature>
<dbReference type="PANTHER" id="PTHR22997:SF8">
    <property type="entry name" value="PIH1 N-TERMINAL DOMAIN-CONTAINING PROTEIN"/>
    <property type="match status" value="1"/>
</dbReference>
<comment type="caution">
    <text evidence="4">The sequence shown here is derived from an EMBL/GenBank/DDBJ whole genome shotgun (WGS) entry which is preliminary data.</text>
</comment>
<feature type="domain" description="PIH1 N-terminal" evidence="3">
    <location>
        <begin position="15"/>
        <end position="121"/>
    </location>
</feature>
<sequence>MRTPSGLLVGFAFAAKTVDESSTYVVNVCGHDSVGPPLARSMEAVNSEYVEHHGVDNLILPISVSEPRKTKHREYSYCVDVVVHTMLIVKCVPHHHLFQHLTEKLVVLALEWIQSECGVKLLPRTCQRVGNPFYFADVVETPRSLAEAVKEAAELLQRKPTASDAQQGEPESHIPDALNVTRAPAPEPRQPLIREVIATPAIKRGFLVDGGARLYGPEGSGEGRGKPLDPLAHIPQSLRDKCKVIDTRDMGEFSSSVNTHASQQETATKASPTRRCCSTPPTEQRADAKGEWTRLSMQQSDGSLVCRFAVPESIVSLRDVELSATSDALEINGTVVELPVSICSDGVRAKFVKHTRTLVVTCSIDVQ</sequence>
<proteinExistence type="inferred from homology"/>
<dbReference type="EMBL" id="JAECZO010000125">
    <property type="protein sequence ID" value="KAK7197944.1"/>
    <property type="molecule type" value="Genomic_DNA"/>
</dbReference>
<protein>
    <submittedName>
        <fullName evidence="4">Pre-RNA processing PIH1/Nop17</fullName>
    </submittedName>
</protein>
<dbReference type="GO" id="GO:0005737">
    <property type="term" value="C:cytoplasm"/>
    <property type="evidence" value="ECO:0007669"/>
    <property type="project" value="TreeGrafter"/>
</dbReference>
<dbReference type="Proteomes" id="UP001430356">
    <property type="component" value="Unassembled WGS sequence"/>
</dbReference>
<gene>
    <name evidence="4" type="ORF">NESM_000749100</name>
</gene>
<organism evidence="4 5">
    <name type="scientific">Novymonas esmeraldas</name>
    <dbReference type="NCBI Taxonomy" id="1808958"/>
    <lineage>
        <taxon>Eukaryota</taxon>
        <taxon>Discoba</taxon>
        <taxon>Euglenozoa</taxon>
        <taxon>Kinetoplastea</taxon>
        <taxon>Metakinetoplastina</taxon>
        <taxon>Trypanosomatida</taxon>
        <taxon>Trypanosomatidae</taxon>
        <taxon>Novymonas</taxon>
    </lineage>
</organism>
<comment type="similarity">
    <text evidence="1">Belongs to the PIH1 family.</text>
</comment>
<reference evidence="4 5" key="1">
    <citation type="journal article" date="2021" name="MBio">
        <title>A New Model Trypanosomatid, Novymonas esmeraldas: Genomic Perception of Its 'Candidatus Pandoraea novymonadis' Endosymbiont.</title>
        <authorList>
            <person name="Zakharova A."/>
            <person name="Saura A."/>
            <person name="Butenko A."/>
            <person name="Podesvova L."/>
            <person name="Warmusova S."/>
            <person name="Kostygov A.Y."/>
            <person name="Nenarokova A."/>
            <person name="Lukes J."/>
            <person name="Opperdoes F.R."/>
            <person name="Yurchenko V."/>
        </authorList>
    </citation>
    <scope>NUCLEOTIDE SEQUENCE [LARGE SCALE GENOMIC DNA]</scope>
    <source>
        <strain evidence="4 5">E262AT.01</strain>
    </source>
</reference>